<dbReference type="EMBL" id="MU001690">
    <property type="protein sequence ID" value="KAF2454695.1"/>
    <property type="molecule type" value="Genomic_DNA"/>
</dbReference>
<reference evidence="1" key="1">
    <citation type="journal article" date="2020" name="Stud. Mycol.">
        <title>101 Dothideomycetes genomes: a test case for predicting lifestyles and emergence of pathogens.</title>
        <authorList>
            <person name="Haridas S."/>
            <person name="Albert R."/>
            <person name="Binder M."/>
            <person name="Bloem J."/>
            <person name="Labutti K."/>
            <person name="Salamov A."/>
            <person name="Andreopoulos B."/>
            <person name="Baker S."/>
            <person name="Barry K."/>
            <person name="Bills G."/>
            <person name="Bluhm B."/>
            <person name="Cannon C."/>
            <person name="Castanera R."/>
            <person name="Culley D."/>
            <person name="Daum C."/>
            <person name="Ezra D."/>
            <person name="Gonzalez J."/>
            <person name="Henrissat B."/>
            <person name="Kuo A."/>
            <person name="Liang C."/>
            <person name="Lipzen A."/>
            <person name="Lutzoni F."/>
            <person name="Magnuson J."/>
            <person name="Mondo S."/>
            <person name="Nolan M."/>
            <person name="Ohm R."/>
            <person name="Pangilinan J."/>
            <person name="Park H.-J."/>
            <person name="Ramirez L."/>
            <person name="Alfaro M."/>
            <person name="Sun H."/>
            <person name="Tritt A."/>
            <person name="Yoshinaga Y."/>
            <person name="Zwiers L.-H."/>
            <person name="Turgeon B."/>
            <person name="Goodwin S."/>
            <person name="Spatafora J."/>
            <person name="Crous P."/>
            <person name="Grigoriev I."/>
        </authorList>
    </citation>
    <scope>NUCLEOTIDE SEQUENCE</scope>
    <source>
        <strain evidence="1">ATCC 16933</strain>
    </source>
</reference>
<evidence type="ECO:0008006" key="3">
    <source>
        <dbReference type="Google" id="ProtNLM"/>
    </source>
</evidence>
<name>A0A6A6NSE1_9PEZI</name>
<evidence type="ECO:0000313" key="2">
    <source>
        <dbReference type="Proteomes" id="UP000799766"/>
    </source>
</evidence>
<organism evidence="1 2">
    <name type="scientific">Lineolata rhizophorae</name>
    <dbReference type="NCBI Taxonomy" id="578093"/>
    <lineage>
        <taxon>Eukaryota</taxon>
        <taxon>Fungi</taxon>
        <taxon>Dikarya</taxon>
        <taxon>Ascomycota</taxon>
        <taxon>Pezizomycotina</taxon>
        <taxon>Dothideomycetes</taxon>
        <taxon>Dothideomycetes incertae sedis</taxon>
        <taxon>Lineolatales</taxon>
        <taxon>Lineolataceae</taxon>
        <taxon>Lineolata</taxon>
    </lineage>
</organism>
<keyword evidence="2" id="KW-1185">Reference proteome</keyword>
<dbReference type="AlphaFoldDB" id="A0A6A6NSE1"/>
<proteinExistence type="predicted"/>
<protein>
    <recommendedName>
        <fullName evidence="3">Protein kinase domain-containing protein</fullName>
    </recommendedName>
</protein>
<accession>A0A6A6NSE1</accession>
<gene>
    <name evidence="1" type="ORF">BDY21DRAFT_352480</name>
</gene>
<sequence>MAAAYSRELVGLVYRCLRPHPRARPTPDQLVKEIGAAMRRVGIEPETFGRGYMQSHPDMFTFGKDRFAIGTVKWQIGKEKPFWGSDDEV</sequence>
<evidence type="ECO:0000313" key="1">
    <source>
        <dbReference type="EMBL" id="KAF2454695.1"/>
    </source>
</evidence>
<dbReference type="Proteomes" id="UP000799766">
    <property type="component" value="Unassembled WGS sequence"/>
</dbReference>